<dbReference type="EMBL" id="ABEU02000024">
    <property type="protein sequence ID" value="PNR28305.1"/>
    <property type="molecule type" value="Genomic_DNA"/>
</dbReference>
<dbReference type="PaxDb" id="3218-PP1S16_172V6.1"/>
<feature type="region of interest" description="Disordered" evidence="1">
    <location>
        <begin position="2061"/>
        <end position="2095"/>
    </location>
</feature>
<feature type="compositionally biased region" description="Basic and acidic residues" evidence="1">
    <location>
        <begin position="2061"/>
        <end position="2082"/>
    </location>
</feature>
<dbReference type="Gramene" id="Pp3c24_10750V3.4">
    <property type="protein sequence ID" value="Pp3c24_10750V3.4"/>
    <property type="gene ID" value="Pp3c24_10750"/>
</dbReference>
<keyword evidence="4" id="KW-1185">Reference proteome</keyword>
<feature type="region of interest" description="Disordered" evidence="1">
    <location>
        <begin position="1523"/>
        <end position="1547"/>
    </location>
</feature>
<dbReference type="Gramene" id="Pp3c24_10750V3.5">
    <property type="protein sequence ID" value="Pp3c24_10750V3.5"/>
    <property type="gene ID" value="Pp3c24_10750"/>
</dbReference>
<reference evidence="2 4" key="2">
    <citation type="journal article" date="2018" name="Plant J.">
        <title>The Physcomitrella patens chromosome-scale assembly reveals moss genome structure and evolution.</title>
        <authorList>
            <person name="Lang D."/>
            <person name="Ullrich K.K."/>
            <person name="Murat F."/>
            <person name="Fuchs J."/>
            <person name="Jenkins J."/>
            <person name="Haas F.B."/>
            <person name="Piednoel M."/>
            <person name="Gundlach H."/>
            <person name="Van Bel M."/>
            <person name="Meyberg R."/>
            <person name="Vives C."/>
            <person name="Morata J."/>
            <person name="Symeonidi A."/>
            <person name="Hiss M."/>
            <person name="Muchero W."/>
            <person name="Kamisugi Y."/>
            <person name="Saleh O."/>
            <person name="Blanc G."/>
            <person name="Decker E.L."/>
            <person name="van Gessel N."/>
            <person name="Grimwood J."/>
            <person name="Hayes R.D."/>
            <person name="Graham S.W."/>
            <person name="Gunter L.E."/>
            <person name="McDaniel S.F."/>
            <person name="Hoernstein S.N.W."/>
            <person name="Larsson A."/>
            <person name="Li F.W."/>
            <person name="Perroud P.F."/>
            <person name="Phillips J."/>
            <person name="Ranjan P."/>
            <person name="Rokshar D.S."/>
            <person name="Rothfels C.J."/>
            <person name="Schneider L."/>
            <person name="Shu S."/>
            <person name="Stevenson D.W."/>
            <person name="Thummler F."/>
            <person name="Tillich M."/>
            <person name="Villarreal Aguilar J.C."/>
            <person name="Widiez T."/>
            <person name="Wong G.K."/>
            <person name="Wymore A."/>
            <person name="Zhang Y."/>
            <person name="Zimmer A.D."/>
            <person name="Quatrano R.S."/>
            <person name="Mayer K.F.X."/>
            <person name="Goodstein D."/>
            <person name="Casacuberta J.M."/>
            <person name="Vandepoele K."/>
            <person name="Reski R."/>
            <person name="Cuming A.C."/>
            <person name="Tuskan G.A."/>
            <person name="Maumus F."/>
            <person name="Salse J."/>
            <person name="Schmutz J."/>
            <person name="Rensing S.A."/>
        </authorList>
    </citation>
    <scope>NUCLEOTIDE SEQUENCE [LARGE SCALE GENOMIC DNA]</scope>
    <source>
        <strain evidence="3 4">cv. Gransden 2004</strain>
    </source>
</reference>
<feature type="region of interest" description="Disordered" evidence="1">
    <location>
        <begin position="677"/>
        <end position="702"/>
    </location>
</feature>
<feature type="compositionally biased region" description="Basic and acidic residues" evidence="1">
    <location>
        <begin position="2380"/>
        <end position="2391"/>
    </location>
</feature>
<feature type="compositionally biased region" description="Basic and acidic residues" evidence="1">
    <location>
        <begin position="159"/>
        <end position="169"/>
    </location>
</feature>
<feature type="compositionally biased region" description="Basic and acidic residues" evidence="1">
    <location>
        <begin position="2448"/>
        <end position="2458"/>
    </location>
</feature>
<dbReference type="EnsemblPlants" id="Pp3c24_10750V3.3">
    <property type="protein sequence ID" value="Pp3c24_10750V3.3"/>
    <property type="gene ID" value="Pp3c24_10750"/>
</dbReference>
<dbReference type="Proteomes" id="UP000006727">
    <property type="component" value="Chromosome 24"/>
</dbReference>
<evidence type="ECO:0000313" key="2">
    <source>
        <dbReference type="EMBL" id="PNR28305.1"/>
    </source>
</evidence>
<dbReference type="EnsemblPlants" id="Pp3c24_10750V3.5">
    <property type="protein sequence ID" value="Pp3c24_10750V3.5"/>
    <property type="gene ID" value="Pp3c24_10750"/>
</dbReference>
<sequence>MGSPSPGATKLLKKETSTMMAVPHRRSPSVTSSCISLEIGDQDVQSPAKSNGLGKSSVTTTSSPRTPAGVPTEKSISPAAKKKRRSSIGGADDIARGLDFSPTASSVEEKKHAFLAKGGGIRKSATQTNSLVKKTITTSPGKEKLVGSAMSASVLSPRKFSDASKKEMISPRGSGLASEGVNISGISNSNSELGANGGSDLVAEEVTSKKSSPRGSLDGKIKKSSPARPSLKHRSDSASTKGRANSNADQVAGDSPGTTPGEVAKSEKSFLRSSLDGKMRKSTPSPSSKPKSDLTSSKGSKVKRNLQDIPSTQPGRVRKQAEKAVRKEELSKPEVQSVKVPFYSENECQNAAKPENISDTSQLVPAPLLHSEANEDSGSRLLDGNVGDEDINSLDHPGGEPDFDNDNELHTSWLLEDLPCTFSSLSHLPEPDDSGSSLLNDPPEVLSEPFLREAVSNQKPSDESLPAIQIDITAEMPPGISASSAGSPIITLVSDPLIEDHCPREYSGRIDKPRGDSESSTLHMDEDQVKDPFEAELRPQIDVFAHEHELEQASVPPPVEEYVDVPMTLLTHESEIMTYKFMADLEDISSSTSDNEDSFGSECVAHEAPFNNVQVTDNLPTVSAVAGEGNLNILLSAGEGCPEQPVLHQITEDFTSEDCQMALKSLEDEEIYQLNESPTPINMSASDSRPASQQDKLEKDEVSTICSTPSMYDIESSDDEYLEEIIEDAQLNLKQSFDDVAEPLEESKSEVDDVCVPNPFKIPTNTPATVDAKKDTSGTTSNGMTDSRDLASHVEDQILPDLSYLSESTLVAEESLDVQVYGTSTPTDLDQDTKTLKEFWAQTVTDESSKTEAGQNDAEDLQLNNMSQTQLMNEGLVETEKSSTPIEMPVSIFPIVDNLKLTAGDSIESEPSGQPSPHLCVSKEEIMDVLKERGSLRESESLASSSYPDSLVSLPDLENYQSDIVSVGQEEASPLESAEVVNLVEGVEDMRKSTVMGNSLSLNSSSSQLPEYIQHQKPLNPVLSHYLNETSLRTNSSESDAGPEMVTTLPKSTEYVHVVETRQEETSVREEPTSAISALSSPVTVGAKPSLGDSNARVVEGSIDQVATLQDFYSAPSLIAISKRPLDDHFYKPLDDGGSFDVDSVTSEIPQQDPRFASTMQDAPLENIEISFELDANLKVENGEDLNPGMDIPCMLQELEVYGGSSKTTGAGDVDLETQIDHSKEVILEEGLLETCNHRSSNGDFEEAGKAEGSDDHDLEISSELVWVNSAQDSLVSSQINASDSGVMKLVDPLESTALKILLPPCMSEEESTTEDNAVLSLSKKEESYNGAREDVGHVENASSLIERQEMIENSVVDHELQRNLGQEVPQVDLLDAIKQDEFSGYISEDDSMSNSIDEFAESTALSCPVAAENGAVATLTDIASLAEIGHNAISIASGPTLLCLEELPNKSLREVGELDTLDVECNVEEDKSSNGVRIVNFEEMSREEQVLEELLPATEKGGSKSIIEDERDLVSEEPMIVNASDSVEDDENGSVEDPPKIDVEKIEETTSSFSITASTVSNATDKHSQVLQENHLSAGTSTSIDDCDSKTELDPEAEKVLMAPFDAAYDEIFSDVASDDGTITDEESITENSSVQDVPLKLSVVSDPDISNAAIVEVGVEESEFAWQAENEEQSSYRTLEEKYPFGNEIVFDSLEESFVASGHNSKWTIVDDREEQSTLSRTADKEEDISKSGLEKKAVLENEETVVHISKNSVEVPYQADTHNTISFRADDVLNHSNTPCEVKAEDDEVSLNESSKLKESALLDEDDLVINSTEELVDVVIEHTSDTINHSNFSWKADAERDGLDDSLEKDLPLKDEKTFVDSTTNSLVNSAGLNNATSVEEMEKLSDFSLDMFDKDGSNSHQILEEVYLLEDENTILDSPKKLLTVSGDNSKWLEGEIQVLSQFSGQTEMERGILTGKLEEPALEGEDLMVYSPQIPFDATVQGTPVTTNLRCTEVENDTNVSSQAEKEVENLSEDVEGELLLEDEDTVVYRSSENTPYPGLVSAEKMEKQLVSFEKATKDESSNESTMEERRLEVKETTVNSPIDQSSVVPEPNIEHAASSDFDVVKEHGALKDVGKGECINENLEEISVLDATETMVDSAIECSQVDTANAVRLNVEEAEETRMDNTIEYSQVDTANAMHLNVAEAEETRVDNAIECSQVDTTKAAILHVDNAEDTMVDSAMRCSQIDTANASLINVDKVETMVDREIGSSQLDTANPAILPVDETKEKPIQKIDEDGESLHGNSKEEIIHEDEGMVVNNSSANGDNTVPVVIPNGAIHNCTKDVEEDFENFPKLDCEASAPHESVLENRTEDAGMAENSSVVGTNDKDEDSDEQKCSKTGKIEDSATPEIITNGEHLKENGGYHSDCLHETSSKPETLLLVENTSTTSELMQDAASTSQATHEEEEIHSQEAKLYPLLPFSGSQQDRLWEEQAEAYSSGGRGTPIRNEDAAQSAASSSPSPPGEPTSSDDQIQPAAGPIHNGHGVVSTANESGEDDSPHEPNGNVKGKLHTPLRSLLLEDASKCTADVDPITPNGTTTSSPSFIRRLFRVMSTPSRAGEREGMSQAKLKKSSSMWASCLGSPQAQH</sequence>
<dbReference type="EnsemblPlants" id="Pp3c24_10750V3.1">
    <property type="protein sequence ID" value="Pp3c24_10750V3.1"/>
    <property type="gene ID" value="Pp3c24_10750"/>
</dbReference>
<feature type="compositionally biased region" description="Polar residues" evidence="1">
    <location>
        <begin position="2083"/>
        <end position="2094"/>
    </location>
</feature>
<feature type="compositionally biased region" description="Basic and acidic residues" evidence="1">
    <location>
        <begin position="319"/>
        <end position="332"/>
    </location>
</feature>
<feature type="region of interest" description="Disordered" evidence="1">
    <location>
        <begin position="748"/>
        <end position="788"/>
    </location>
</feature>
<feature type="compositionally biased region" description="Polar residues" evidence="1">
    <location>
        <begin position="237"/>
        <end position="249"/>
    </location>
</feature>
<feature type="region of interest" description="Disordered" evidence="1">
    <location>
        <begin position="2354"/>
        <end position="2417"/>
    </location>
</feature>
<dbReference type="Gramene" id="Pp3c24_10750V3.1">
    <property type="protein sequence ID" value="Pp3c24_10750V3.1"/>
    <property type="gene ID" value="Pp3c24_10750"/>
</dbReference>
<reference evidence="2 4" key="1">
    <citation type="journal article" date="2008" name="Science">
        <title>The Physcomitrella genome reveals evolutionary insights into the conquest of land by plants.</title>
        <authorList>
            <person name="Rensing S."/>
            <person name="Lang D."/>
            <person name="Zimmer A."/>
            <person name="Terry A."/>
            <person name="Salamov A."/>
            <person name="Shapiro H."/>
            <person name="Nishiyama T."/>
            <person name="Perroud P.-F."/>
            <person name="Lindquist E."/>
            <person name="Kamisugi Y."/>
            <person name="Tanahashi T."/>
            <person name="Sakakibara K."/>
            <person name="Fujita T."/>
            <person name="Oishi K."/>
            <person name="Shin-I T."/>
            <person name="Kuroki Y."/>
            <person name="Toyoda A."/>
            <person name="Suzuki Y."/>
            <person name="Hashimoto A."/>
            <person name="Yamaguchi K."/>
            <person name="Sugano A."/>
            <person name="Kohara Y."/>
            <person name="Fujiyama A."/>
            <person name="Anterola A."/>
            <person name="Aoki S."/>
            <person name="Ashton N."/>
            <person name="Barbazuk W.B."/>
            <person name="Barker E."/>
            <person name="Bennetzen J."/>
            <person name="Bezanilla M."/>
            <person name="Blankenship R."/>
            <person name="Cho S.H."/>
            <person name="Dutcher S."/>
            <person name="Estelle M."/>
            <person name="Fawcett J.A."/>
            <person name="Gundlach H."/>
            <person name="Hanada K."/>
            <person name="Heyl A."/>
            <person name="Hicks K.A."/>
            <person name="Hugh J."/>
            <person name="Lohr M."/>
            <person name="Mayer K."/>
            <person name="Melkozernov A."/>
            <person name="Murata T."/>
            <person name="Nelson D."/>
            <person name="Pils B."/>
            <person name="Prigge M."/>
            <person name="Reiss B."/>
            <person name="Renner T."/>
            <person name="Rombauts S."/>
            <person name="Rushton P."/>
            <person name="Sanderfoot A."/>
            <person name="Schween G."/>
            <person name="Shiu S.-H."/>
            <person name="Stueber K."/>
            <person name="Theodoulou F.L."/>
            <person name="Tu H."/>
            <person name="Van de Peer Y."/>
            <person name="Verrier P.J."/>
            <person name="Waters E."/>
            <person name="Wood A."/>
            <person name="Yang L."/>
            <person name="Cove D."/>
            <person name="Cuming A."/>
            <person name="Hasebe M."/>
            <person name="Lucas S."/>
            <person name="Mishler D.B."/>
            <person name="Reski R."/>
            <person name="Grigoriev I."/>
            <person name="Quatrano R.S."/>
            <person name="Boore J.L."/>
        </authorList>
    </citation>
    <scope>NUCLEOTIDE SEQUENCE [LARGE SCALE GENOMIC DNA]</scope>
    <source>
        <strain evidence="3 4">cv. Gransden 2004</strain>
    </source>
</reference>
<evidence type="ECO:0000313" key="4">
    <source>
        <dbReference type="Proteomes" id="UP000006727"/>
    </source>
</evidence>
<dbReference type="Gramene" id="Pp3c24_10750V3.9">
    <property type="protein sequence ID" value="Pp3c24_10750V3.9"/>
    <property type="gene ID" value="Pp3c24_10750"/>
</dbReference>
<feature type="compositionally biased region" description="Basic and acidic residues" evidence="1">
    <location>
        <begin position="264"/>
        <end position="279"/>
    </location>
</feature>
<proteinExistence type="predicted"/>
<feature type="compositionally biased region" description="Polar residues" evidence="1">
    <location>
        <begin position="677"/>
        <end position="694"/>
    </location>
</feature>
<dbReference type="EnsemblPlants" id="Pp3c24_10750V3.7">
    <property type="protein sequence ID" value="Pp3c24_10750V3.7"/>
    <property type="gene ID" value="Pp3c24_10750"/>
</dbReference>
<evidence type="ECO:0000313" key="3">
    <source>
        <dbReference type="EnsemblPlants" id="Pp3c24_10750V3.1"/>
    </source>
</evidence>
<feature type="compositionally biased region" description="Low complexity" evidence="1">
    <location>
        <begin position="56"/>
        <end position="67"/>
    </location>
</feature>
<dbReference type="EnsemblPlants" id="Pp3c24_10750V3.9">
    <property type="protein sequence ID" value="Pp3c24_10750V3.9"/>
    <property type="gene ID" value="Pp3c24_10750"/>
</dbReference>
<feature type="region of interest" description="Disordered" evidence="1">
    <location>
        <begin position="2436"/>
        <end position="2462"/>
    </location>
</feature>
<organism evidence="2">
    <name type="scientific">Physcomitrium patens</name>
    <name type="common">Spreading-leaved earth moss</name>
    <name type="synonym">Physcomitrella patens</name>
    <dbReference type="NCBI Taxonomy" id="3218"/>
    <lineage>
        <taxon>Eukaryota</taxon>
        <taxon>Viridiplantae</taxon>
        <taxon>Streptophyta</taxon>
        <taxon>Embryophyta</taxon>
        <taxon>Bryophyta</taxon>
        <taxon>Bryophytina</taxon>
        <taxon>Bryopsida</taxon>
        <taxon>Funariidae</taxon>
        <taxon>Funariales</taxon>
        <taxon>Funariaceae</taxon>
        <taxon>Physcomitrium</taxon>
    </lineage>
</organism>
<feature type="compositionally biased region" description="Polar residues" evidence="1">
    <location>
        <begin position="2436"/>
        <end position="2447"/>
    </location>
</feature>
<dbReference type="Gramene" id="Pp3c24_10750V3.7">
    <property type="protein sequence ID" value="Pp3c24_10750V3.7"/>
    <property type="gene ID" value="Pp3c24_10750"/>
</dbReference>
<feature type="region of interest" description="Disordered" evidence="1">
    <location>
        <begin position="1"/>
        <end position="107"/>
    </location>
</feature>
<dbReference type="Gramene" id="Pp3c24_10750V3.3">
    <property type="protein sequence ID" value="Pp3c24_10750V3.3"/>
    <property type="gene ID" value="Pp3c24_10750"/>
</dbReference>
<dbReference type="RefSeq" id="XP_024363947.1">
    <property type="nucleotide sequence ID" value="XM_024508179.2"/>
</dbReference>
<feature type="region of interest" description="Disordered" evidence="1">
    <location>
        <begin position="502"/>
        <end position="528"/>
    </location>
</feature>
<feature type="region of interest" description="Disordered" evidence="1">
    <location>
        <begin position="2480"/>
        <end position="2559"/>
    </location>
</feature>
<feature type="compositionally biased region" description="Low complexity" evidence="1">
    <location>
        <begin position="178"/>
        <end position="192"/>
    </location>
</feature>
<feature type="compositionally biased region" description="Basic and acidic residues" evidence="1">
    <location>
        <begin position="1538"/>
        <end position="1547"/>
    </location>
</feature>
<feature type="region of interest" description="Disordered" evidence="1">
    <location>
        <begin position="1497"/>
        <end position="1516"/>
    </location>
</feature>
<gene>
    <name evidence="3" type="primary">LOC112276660</name>
    <name evidence="2" type="ORF">PHYPA_028897</name>
</gene>
<dbReference type="EnsemblPlants" id="Pp3c24_10750V3.8">
    <property type="protein sequence ID" value="Pp3c24_10750V3.8"/>
    <property type="gene ID" value="Pp3c24_10750"/>
</dbReference>
<accession>A0A2K1IGA3</accession>
<protein>
    <submittedName>
        <fullName evidence="2 3">Uncharacterized protein</fullName>
    </submittedName>
</protein>
<dbReference type="Gramene" id="Pp3c24_10750V3.6">
    <property type="protein sequence ID" value="Pp3c24_10750V3.6"/>
    <property type="gene ID" value="Pp3c24_10750"/>
</dbReference>
<evidence type="ECO:0000256" key="1">
    <source>
        <dbReference type="SAM" id="MobiDB-lite"/>
    </source>
</evidence>
<reference evidence="3" key="3">
    <citation type="submission" date="2020-12" db="UniProtKB">
        <authorList>
            <consortium name="EnsemblPlants"/>
        </authorList>
    </citation>
    <scope>IDENTIFICATION</scope>
</reference>
<dbReference type="Gramene" id="Pp3c24_10750V3.2">
    <property type="protein sequence ID" value="Pp3c24_10750V3.2"/>
    <property type="gene ID" value="Pp3c24_10750"/>
</dbReference>
<feature type="region of interest" description="Disordered" evidence="1">
    <location>
        <begin position="139"/>
        <end position="404"/>
    </location>
</feature>
<dbReference type="EnsemblPlants" id="Pp3c24_10750V3.6">
    <property type="protein sequence ID" value="Pp3c24_10750V3.6"/>
    <property type="gene ID" value="Pp3c24_10750"/>
</dbReference>
<dbReference type="GeneID" id="112276660"/>
<dbReference type="Gramene" id="Pp3c24_10750V3.8">
    <property type="protein sequence ID" value="Pp3c24_10750V3.8"/>
    <property type="gene ID" value="Pp3c24_10750"/>
</dbReference>
<name>A0A2K1IGA3_PHYPA</name>
<feature type="compositionally biased region" description="Basic and acidic residues" evidence="1">
    <location>
        <begin position="2402"/>
        <end position="2417"/>
    </location>
</feature>
<dbReference type="EnsemblPlants" id="Pp3c24_10750V3.4">
    <property type="protein sequence ID" value="Pp3c24_10750V3.4"/>
    <property type="gene ID" value="Pp3c24_10750"/>
</dbReference>
<dbReference type="EnsemblPlants" id="Pp3c24_10750V3.2">
    <property type="protein sequence ID" value="Pp3c24_10750V3.2"/>
    <property type="gene ID" value="Pp3c24_10750"/>
</dbReference>
<feature type="compositionally biased region" description="Low complexity" evidence="1">
    <location>
        <begin position="282"/>
        <end position="298"/>
    </location>
</feature>